<keyword evidence="5" id="KW-0811">Translocation</keyword>
<dbReference type="GO" id="GO:0043953">
    <property type="term" value="P:protein transport by the Tat complex"/>
    <property type="evidence" value="ECO:0007669"/>
    <property type="project" value="UniProtKB-UniRule"/>
</dbReference>
<accession>A0A433ZXB8</accession>
<dbReference type="AlphaFoldDB" id="A0A433ZXB8"/>
<evidence type="ECO:0000313" key="6">
    <source>
        <dbReference type="EMBL" id="RUT66794.1"/>
    </source>
</evidence>
<feature type="transmembrane region" description="Helical" evidence="5">
    <location>
        <begin position="20"/>
        <end position="38"/>
    </location>
</feature>
<proteinExistence type="inferred from homology"/>
<comment type="function">
    <text evidence="5">Part of the twin-arginine translocation (Tat) system that transports large folded proteins containing a characteristic twin-arginine motif in their signal peptide across membranes. Together with TatB, TatC is part of a receptor directly interacting with Tat signal peptides.</text>
</comment>
<dbReference type="GO" id="GO:0065002">
    <property type="term" value="P:intracellular protein transmembrane transport"/>
    <property type="evidence" value="ECO:0007669"/>
    <property type="project" value="TreeGrafter"/>
</dbReference>
<evidence type="ECO:0000256" key="1">
    <source>
        <dbReference type="ARBA" id="ARBA00004141"/>
    </source>
</evidence>
<evidence type="ECO:0000256" key="2">
    <source>
        <dbReference type="ARBA" id="ARBA00022692"/>
    </source>
</evidence>
<feature type="transmembrane region" description="Helical" evidence="5">
    <location>
        <begin position="218"/>
        <end position="237"/>
    </location>
</feature>
<feature type="transmembrane region" description="Helical" evidence="5">
    <location>
        <begin position="154"/>
        <end position="183"/>
    </location>
</feature>
<dbReference type="InterPro" id="IPR019820">
    <property type="entry name" value="Sec-indep_translocase_CS"/>
</dbReference>
<dbReference type="Pfam" id="PF00902">
    <property type="entry name" value="TatC"/>
    <property type="match status" value="1"/>
</dbReference>
<protein>
    <recommendedName>
        <fullName evidence="5">Sec-independent protein translocase protein TatC</fullName>
    </recommendedName>
</protein>
<keyword evidence="5" id="KW-0653">Protein transport</keyword>
<evidence type="ECO:0000256" key="4">
    <source>
        <dbReference type="ARBA" id="ARBA00023136"/>
    </source>
</evidence>
<dbReference type="PRINTS" id="PR01840">
    <property type="entry name" value="TATCFAMILY"/>
</dbReference>
<keyword evidence="2 5" id="KW-0812">Transmembrane</keyword>
<sequence>MAVEDTQPLITHLIELRKRILNSLIAVFVVFVALAYFSNDIYQLVSLPLVSKLPQGSNMIATDVASPFLAPIKLTVMVSIFISAPYILYQVWAFIAPALYKHERRLLMPLLFFSTVLFYMGMAFAYFVVFPLAFGFFTSTAPQDVVIATDINNYLSFVMALFMAFGISFEVPIAIILMCWSGATTVASLKQKRPYILVGAFVVGMLLTPPDVFSQTLLAIPMYLLFEVGVFFARFYVPRSKAQPQDEETEE</sequence>
<gene>
    <name evidence="5 6" type="primary">tatC</name>
    <name evidence="6" type="ORF">CKG00_10655</name>
</gene>
<dbReference type="InterPro" id="IPR002033">
    <property type="entry name" value="TatC"/>
</dbReference>
<name>A0A433ZXB8_MORMO</name>
<dbReference type="OrthoDB" id="9777044at2"/>
<dbReference type="GO" id="GO:0009977">
    <property type="term" value="F:proton motive force dependent protein transmembrane transporter activity"/>
    <property type="evidence" value="ECO:0007669"/>
    <property type="project" value="TreeGrafter"/>
</dbReference>
<keyword evidence="5" id="KW-1003">Cell membrane</keyword>
<dbReference type="NCBIfam" id="NF008174">
    <property type="entry name" value="PRK10921.1"/>
    <property type="match status" value="1"/>
</dbReference>
<dbReference type="EMBL" id="NRQY01000001">
    <property type="protein sequence ID" value="RUT66794.1"/>
    <property type="molecule type" value="Genomic_DNA"/>
</dbReference>
<feature type="transmembrane region" description="Helical" evidence="5">
    <location>
        <begin position="68"/>
        <end position="89"/>
    </location>
</feature>
<dbReference type="PANTHER" id="PTHR30371">
    <property type="entry name" value="SEC-INDEPENDENT PROTEIN TRANSLOCASE PROTEIN TATC"/>
    <property type="match status" value="1"/>
</dbReference>
<comment type="similarity">
    <text evidence="5">Belongs to the TatC family.</text>
</comment>
<keyword evidence="4 5" id="KW-0472">Membrane</keyword>
<reference evidence="6 7" key="1">
    <citation type="submission" date="2017-08" db="EMBL/GenBank/DDBJ databases">
        <title>Draft genome sequence of pheromone producing symbiont Morganella morganii, of the female New Zealand grass grub Costelytra giveni.</title>
        <authorList>
            <person name="Laugraud A."/>
            <person name="Young S.D."/>
            <person name="Hurst M.H."/>
        </authorList>
    </citation>
    <scope>NUCLEOTIDE SEQUENCE [LARGE SCALE GENOMIC DNA]</scope>
    <source>
        <strain evidence="6 7">MMsCG</strain>
    </source>
</reference>
<dbReference type="Proteomes" id="UP000286908">
    <property type="component" value="Unassembled WGS sequence"/>
</dbReference>
<comment type="subunit">
    <text evidence="5">The Tat system comprises two distinct complexes: a TatABC complex, containing multiple copies of TatA, TatB and TatC subunits, and a separate TatA complex, containing only TatA subunits. Substrates initially bind to the TatABC complex, which probably triggers association of the separate TatA complex to form the active translocon.</text>
</comment>
<evidence type="ECO:0000313" key="7">
    <source>
        <dbReference type="Proteomes" id="UP000286908"/>
    </source>
</evidence>
<feature type="transmembrane region" description="Helical" evidence="5">
    <location>
        <begin position="110"/>
        <end position="134"/>
    </location>
</feature>
<comment type="subcellular location">
    <subcellularLocation>
        <location evidence="5">Cell membrane</location>
        <topology evidence="5">Multi-pass membrane protein</topology>
    </subcellularLocation>
    <subcellularLocation>
        <location evidence="1">Membrane</location>
        <topology evidence="1">Multi-pass membrane protein</topology>
    </subcellularLocation>
</comment>
<dbReference type="PROSITE" id="PS01218">
    <property type="entry name" value="TATC"/>
    <property type="match status" value="1"/>
</dbReference>
<keyword evidence="5" id="KW-0813">Transport</keyword>
<feature type="transmembrane region" description="Helical" evidence="5">
    <location>
        <begin position="195"/>
        <end position="212"/>
    </location>
</feature>
<dbReference type="PANTHER" id="PTHR30371:SF0">
    <property type="entry name" value="SEC-INDEPENDENT PROTEIN TRANSLOCASE PROTEIN TATC, CHLOROPLASTIC-RELATED"/>
    <property type="match status" value="1"/>
</dbReference>
<evidence type="ECO:0000256" key="5">
    <source>
        <dbReference type="HAMAP-Rule" id="MF_00902"/>
    </source>
</evidence>
<dbReference type="GO" id="GO:0033281">
    <property type="term" value="C:TAT protein transport complex"/>
    <property type="evidence" value="ECO:0007669"/>
    <property type="project" value="UniProtKB-UniRule"/>
</dbReference>
<organism evidence="6 7">
    <name type="scientific">Morganella morganii</name>
    <name type="common">Proteus morganii</name>
    <dbReference type="NCBI Taxonomy" id="582"/>
    <lineage>
        <taxon>Bacteria</taxon>
        <taxon>Pseudomonadati</taxon>
        <taxon>Pseudomonadota</taxon>
        <taxon>Gammaproteobacteria</taxon>
        <taxon>Enterobacterales</taxon>
        <taxon>Morganellaceae</taxon>
        <taxon>Morganella</taxon>
    </lineage>
</organism>
<dbReference type="HAMAP" id="MF_00902">
    <property type="entry name" value="TatC"/>
    <property type="match status" value="1"/>
</dbReference>
<dbReference type="NCBIfam" id="TIGR00945">
    <property type="entry name" value="tatC"/>
    <property type="match status" value="1"/>
</dbReference>
<comment type="caution">
    <text evidence="6">The sequence shown here is derived from an EMBL/GenBank/DDBJ whole genome shotgun (WGS) entry which is preliminary data.</text>
</comment>
<evidence type="ECO:0000256" key="3">
    <source>
        <dbReference type="ARBA" id="ARBA00022989"/>
    </source>
</evidence>
<keyword evidence="3 5" id="KW-1133">Transmembrane helix</keyword>